<evidence type="ECO:0000313" key="4">
    <source>
        <dbReference type="EMBL" id="CRL09757.1"/>
    </source>
</evidence>
<comment type="similarity">
    <text evidence="1">Belongs to the myoviridae tail sheath protein family.</text>
</comment>
<evidence type="ECO:0000259" key="2">
    <source>
        <dbReference type="Pfam" id="PF04984"/>
    </source>
</evidence>
<dbReference type="InterPro" id="IPR020287">
    <property type="entry name" value="Tail_sheath_C"/>
</dbReference>
<feature type="domain" description="Tail sheath protein C-terminal" evidence="3">
    <location>
        <begin position="277"/>
        <end position="372"/>
    </location>
</feature>
<sequence>MTFLTQHHGTRLKESKETPVLVKYAPTAVVGLVGTAPDADPDKFPLNKPILLKGRISEAAGLGDSGTLMDAIKSVFYHIGAYVVFVRVAEGADATETLANVLGDAALKTGVHALLRGKAVTGLAPTLLAVPGFTSSDGQSKPPVVSALESIVEELEAIGFVDGPDLDDAAAIAYRQQINSGRIMIVDSKRLEYDAASGELIPMPASSYAAGLQAWVDEEYGPQWSLSNKPASKGVEGWTRVADYPKQSNLLNFNQISTIVNHGDGPVFWGNRLATGDDIWAFISVRRVADIVNKAVRRSFLPFVDRPFSTGNVKLMLEAGNAALRSLKAQGVLIGGKMWLDPEQNTPEDMAAGKITLSFDLEPPAPMEDVRFMAHRNIEYYLPLTQSALKSAA</sequence>
<accession>A0A0H5CXN2</accession>
<name>A0A0H5CXN2_9RHOB</name>
<proteinExistence type="inferred from homology"/>
<gene>
    <name evidence="4" type="ORF">NIT7321_00591</name>
</gene>
<evidence type="ECO:0000259" key="3">
    <source>
        <dbReference type="Pfam" id="PF17482"/>
    </source>
</evidence>
<dbReference type="RefSeq" id="WP_243445054.1">
    <property type="nucleotide sequence ID" value="NZ_CVRL01000006.1"/>
</dbReference>
<protein>
    <submittedName>
        <fullName evidence="4">Major tail sheath protein</fullName>
    </submittedName>
</protein>
<dbReference type="Proteomes" id="UP000043764">
    <property type="component" value="Unassembled WGS sequence"/>
</dbReference>
<keyword evidence="5" id="KW-1185">Reference proteome</keyword>
<dbReference type="Pfam" id="PF17482">
    <property type="entry name" value="Phage_sheath_1C"/>
    <property type="match status" value="1"/>
</dbReference>
<feature type="domain" description="Tail sheath protein subtilisin-like" evidence="2">
    <location>
        <begin position="109"/>
        <end position="272"/>
    </location>
</feature>
<dbReference type="EMBL" id="CVRL01000006">
    <property type="protein sequence ID" value="CRL09757.1"/>
    <property type="molecule type" value="Genomic_DNA"/>
</dbReference>
<organism evidence="4 5">
    <name type="scientific">Phaeobacter italicus</name>
    <dbReference type="NCBI Taxonomy" id="481446"/>
    <lineage>
        <taxon>Bacteria</taxon>
        <taxon>Pseudomonadati</taxon>
        <taxon>Pseudomonadota</taxon>
        <taxon>Alphaproteobacteria</taxon>
        <taxon>Rhodobacterales</taxon>
        <taxon>Roseobacteraceae</taxon>
        <taxon>Phaeobacter</taxon>
    </lineage>
</organism>
<dbReference type="Pfam" id="PF04984">
    <property type="entry name" value="Phage_sheath_1"/>
    <property type="match status" value="1"/>
</dbReference>
<reference evidence="5" key="1">
    <citation type="submission" date="2015-05" db="EMBL/GenBank/DDBJ databases">
        <authorList>
            <person name="Rodrigo-Torres Lidia"/>
            <person name="Arahal R.David."/>
        </authorList>
    </citation>
    <scope>NUCLEOTIDE SEQUENCE [LARGE SCALE GENOMIC DNA]</scope>
    <source>
        <strain evidence="5">CECT 7321</strain>
    </source>
</reference>
<dbReference type="InterPro" id="IPR052042">
    <property type="entry name" value="Tail_sheath_structural"/>
</dbReference>
<dbReference type="AlphaFoldDB" id="A0A0H5CXN2"/>
<dbReference type="PANTHER" id="PTHR35861">
    <property type="match status" value="1"/>
</dbReference>
<dbReference type="InterPro" id="IPR035089">
    <property type="entry name" value="Phage_sheath_subtilisin"/>
</dbReference>
<dbReference type="Gene3D" id="3.40.50.11780">
    <property type="match status" value="1"/>
</dbReference>
<dbReference type="PANTHER" id="PTHR35861:SF1">
    <property type="entry name" value="PHAGE TAIL SHEATH PROTEIN"/>
    <property type="match status" value="1"/>
</dbReference>
<evidence type="ECO:0000256" key="1">
    <source>
        <dbReference type="ARBA" id="ARBA00008005"/>
    </source>
</evidence>
<evidence type="ECO:0000313" key="5">
    <source>
        <dbReference type="Proteomes" id="UP000043764"/>
    </source>
</evidence>